<accession>A0A8B7MZ93</accession>
<dbReference type="PANTHER" id="PTHR12560:SF0">
    <property type="entry name" value="LD18904P"/>
    <property type="match status" value="1"/>
</dbReference>
<dbReference type="GO" id="GO:0050291">
    <property type="term" value="F:sphingosine N-acyltransferase activity"/>
    <property type="evidence" value="ECO:0007669"/>
    <property type="project" value="InterPro"/>
</dbReference>
<feature type="transmembrane region" description="Helical" evidence="8">
    <location>
        <begin position="176"/>
        <end position="194"/>
    </location>
</feature>
<keyword evidence="5 8" id="KW-1133">Transmembrane helix</keyword>
<dbReference type="Pfam" id="PF03798">
    <property type="entry name" value="TRAM_LAG1_CLN8"/>
    <property type="match status" value="1"/>
</dbReference>
<dbReference type="Proteomes" id="UP000694843">
    <property type="component" value="Unplaced"/>
</dbReference>
<dbReference type="Gene3D" id="1.10.10.60">
    <property type="entry name" value="Homeodomain-like"/>
    <property type="match status" value="1"/>
</dbReference>
<keyword evidence="4 7" id="KW-0812">Transmembrane</keyword>
<evidence type="ECO:0000256" key="3">
    <source>
        <dbReference type="ARBA" id="ARBA00004991"/>
    </source>
</evidence>
<comment type="subcellular location">
    <subcellularLocation>
        <location evidence="1">Membrane</location>
        <topology evidence="1">Multi-pass membrane protein</topology>
    </subcellularLocation>
</comment>
<feature type="domain" description="TLC" evidence="9">
    <location>
        <begin position="127"/>
        <end position="329"/>
    </location>
</feature>
<feature type="transmembrane region" description="Helical" evidence="8">
    <location>
        <begin position="260"/>
        <end position="278"/>
    </location>
</feature>
<dbReference type="GeneID" id="108664539"/>
<evidence type="ECO:0000256" key="7">
    <source>
        <dbReference type="PROSITE-ProRule" id="PRU00205"/>
    </source>
</evidence>
<evidence type="ECO:0000256" key="5">
    <source>
        <dbReference type="ARBA" id="ARBA00022989"/>
    </source>
</evidence>
<evidence type="ECO:0000259" key="9">
    <source>
        <dbReference type="PROSITE" id="PS50922"/>
    </source>
</evidence>
<protein>
    <submittedName>
        <fullName evidence="11">Ceramide synthase 2</fullName>
    </submittedName>
</protein>
<dbReference type="AlphaFoldDB" id="A0A8B7MZ93"/>
<dbReference type="InterPro" id="IPR006634">
    <property type="entry name" value="TLC-dom"/>
</dbReference>
<dbReference type="PIRSF" id="PIRSF005225">
    <property type="entry name" value="LAG1_LAC1"/>
    <property type="match status" value="1"/>
</dbReference>
<comment type="pathway">
    <text evidence="2">Lipid metabolism; sphingolipid metabolism.</text>
</comment>
<gene>
    <name evidence="11" type="primary">LOC108664539</name>
</gene>
<evidence type="ECO:0000256" key="8">
    <source>
        <dbReference type="SAM" id="Phobius"/>
    </source>
</evidence>
<evidence type="ECO:0000256" key="6">
    <source>
        <dbReference type="ARBA" id="ARBA00023136"/>
    </source>
</evidence>
<feature type="transmembrane region" description="Helical" evidence="8">
    <location>
        <begin position="206"/>
        <end position="224"/>
    </location>
</feature>
<sequence>MHRTWSEWFWLPEEFTWKDFEEDEKRFPDVKYFFTCALILGICLLLFRNFILLPLVFRPLGVKAGVRSKPYRSPPPNEELDALYTINRARPPRDMLVKTAAKVGWPERRVERWLRQKALSMQMTTLEKFQDYGWQFTHYTIFFISGFFVVVVKPYFKDPEECWRNFPFHQISSDVWWYNVVCCAFYVTQTILLLQQEKRHDFYQMLAHHMITFFNFYFCWSLNAVRMLTITLFMHEIADIPLALGKLFSYSGYQKITDALAFTFAFLWIGTRMLYFPIYGLLPTYRAMSIMGRHNWPGFFLGQLFDSSLLVLHMMWTKDLIKALYRRFTDIDKIVDERSADELSTEDEKQNSEIIDNNNVIADRYLENHQSSTKRMNGVHKRKAFQS</sequence>
<dbReference type="GO" id="GO:0046513">
    <property type="term" value="P:ceramide biosynthetic process"/>
    <property type="evidence" value="ECO:0007669"/>
    <property type="project" value="InterPro"/>
</dbReference>
<evidence type="ECO:0000256" key="1">
    <source>
        <dbReference type="ARBA" id="ARBA00004141"/>
    </source>
</evidence>
<dbReference type="PROSITE" id="PS50922">
    <property type="entry name" value="TLC"/>
    <property type="match status" value="1"/>
</dbReference>
<evidence type="ECO:0000313" key="10">
    <source>
        <dbReference type="Proteomes" id="UP000694843"/>
    </source>
</evidence>
<feature type="transmembrane region" description="Helical" evidence="8">
    <location>
        <begin position="136"/>
        <end position="156"/>
    </location>
</feature>
<organism evidence="10 11">
    <name type="scientific">Hyalella azteca</name>
    <name type="common">Amphipod</name>
    <dbReference type="NCBI Taxonomy" id="294128"/>
    <lineage>
        <taxon>Eukaryota</taxon>
        <taxon>Metazoa</taxon>
        <taxon>Ecdysozoa</taxon>
        <taxon>Arthropoda</taxon>
        <taxon>Crustacea</taxon>
        <taxon>Multicrustacea</taxon>
        <taxon>Malacostraca</taxon>
        <taxon>Eumalacostraca</taxon>
        <taxon>Peracarida</taxon>
        <taxon>Amphipoda</taxon>
        <taxon>Senticaudata</taxon>
        <taxon>Talitrida</taxon>
        <taxon>Talitroidea</taxon>
        <taxon>Hyalellidae</taxon>
        <taxon>Hyalella</taxon>
    </lineage>
</organism>
<evidence type="ECO:0000256" key="4">
    <source>
        <dbReference type="ARBA" id="ARBA00022692"/>
    </source>
</evidence>
<dbReference type="SMART" id="SM00724">
    <property type="entry name" value="TLC"/>
    <property type="match status" value="1"/>
</dbReference>
<evidence type="ECO:0000313" key="11">
    <source>
        <dbReference type="RefSeq" id="XP_018006630.1"/>
    </source>
</evidence>
<reference evidence="11" key="1">
    <citation type="submission" date="2025-08" db="UniProtKB">
        <authorList>
            <consortium name="RefSeq"/>
        </authorList>
    </citation>
    <scope>IDENTIFICATION</scope>
    <source>
        <tissue evidence="11">Whole organism</tissue>
    </source>
</reference>
<feature type="transmembrane region" description="Helical" evidence="8">
    <location>
        <begin position="32"/>
        <end position="57"/>
    </location>
</feature>
<comment type="pathway">
    <text evidence="3">Sphingolipid metabolism.</text>
</comment>
<proteinExistence type="predicted"/>
<dbReference type="InterPro" id="IPR016439">
    <property type="entry name" value="Lag1/Lac1-like"/>
</dbReference>
<keyword evidence="6 7" id="KW-0472">Membrane</keyword>
<dbReference type="OrthoDB" id="537032at2759"/>
<dbReference type="UniPathway" id="UPA00222"/>
<evidence type="ECO:0000256" key="2">
    <source>
        <dbReference type="ARBA" id="ARBA00004760"/>
    </source>
</evidence>
<dbReference type="RefSeq" id="XP_018006630.1">
    <property type="nucleotide sequence ID" value="XM_018151141.2"/>
</dbReference>
<feature type="transmembrane region" description="Helical" evidence="8">
    <location>
        <begin position="298"/>
        <end position="317"/>
    </location>
</feature>
<dbReference type="KEGG" id="hazt:108664539"/>
<keyword evidence="10" id="KW-1185">Reference proteome</keyword>
<dbReference type="GO" id="GO:0016020">
    <property type="term" value="C:membrane"/>
    <property type="evidence" value="ECO:0007669"/>
    <property type="project" value="UniProtKB-SubCell"/>
</dbReference>
<dbReference type="PANTHER" id="PTHR12560">
    <property type="entry name" value="LONGEVITY ASSURANCE FACTOR 1 LAG1"/>
    <property type="match status" value="1"/>
</dbReference>
<name>A0A8B7MZ93_HYAAZ</name>